<dbReference type="AlphaFoldDB" id="F8L8S8"/>
<feature type="signal peptide" evidence="1">
    <location>
        <begin position="1"/>
        <end position="21"/>
    </location>
</feature>
<evidence type="ECO:0000313" key="3">
    <source>
        <dbReference type="Proteomes" id="UP000000496"/>
    </source>
</evidence>
<feature type="chain" id="PRO_5003374184" evidence="1">
    <location>
        <begin position="22"/>
        <end position="217"/>
    </location>
</feature>
<reference key="1">
    <citation type="journal article" date="2011" name="Mol. Biol. Evol.">
        <title>Unity in variety -- the pan-genome of the Chlamydiae.</title>
        <authorList>
            <person name="Collingro A."/>
            <person name="Tischler P."/>
            <person name="Weinmaier T."/>
            <person name="Penz T."/>
            <person name="Heinz E."/>
            <person name="Brunham R.C."/>
            <person name="Read T.D."/>
            <person name="Bavoil P.M."/>
            <person name="Sachse K."/>
            <person name="Kahane S."/>
            <person name="Friedman M.G."/>
            <person name="Rattei T."/>
            <person name="Myers G.S.A."/>
            <person name="Horn M."/>
        </authorList>
    </citation>
    <scope>NUCLEOTIDE SEQUENCE</scope>
    <source>
        <strain>Z</strain>
    </source>
</reference>
<organism evidence="2 3">
    <name type="scientific">Simkania negevensis (strain ATCC VR-1471 / DSM 27360 / Z)</name>
    <dbReference type="NCBI Taxonomy" id="331113"/>
    <lineage>
        <taxon>Bacteria</taxon>
        <taxon>Pseudomonadati</taxon>
        <taxon>Chlamydiota</taxon>
        <taxon>Chlamydiia</taxon>
        <taxon>Parachlamydiales</taxon>
        <taxon>Simkaniaceae</taxon>
        <taxon>Simkania</taxon>
    </lineage>
</organism>
<keyword evidence="3" id="KW-1185">Reference proteome</keyword>
<accession>F8L8S8</accession>
<protein>
    <submittedName>
        <fullName evidence="2">Sel1 domain protein repeat-containing protein</fullName>
    </submittedName>
</protein>
<evidence type="ECO:0000256" key="1">
    <source>
        <dbReference type="SAM" id="SignalP"/>
    </source>
</evidence>
<dbReference type="InterPro" id="IPR050767">
    <property type="entry name" value="Sel1_AlgK"/>
</dbReference>
<dbReference type="PANTHER" id="PTHR11102:SF160">
    <property type="entry name" value="ERAD-ASSOCIATED E3 UBIQUITIN-PROTEIN LIGASE COMPONENT HRD3"/>
    <property type="match status" value="1"/>
</dbReference>
<dbReference type="Pfam" id="PF08238">
    <property type="entry name" value="Sel1"/>
    <property type="match status" value="2"/>
</dbReference>
<sequence length="217" mass="24516">MKTLKNTFLITLLFFSSSALTSEPPFSEELNQLSAEMGEPNTDFEKDDFSDMTKCIMVSAEQGATWALNQLGAMYFYGIGVEQDYKKSFECYQQVAAKGFPGCEWGLGDFYLKGIVVPQDTEKAVNIYINCARAGNPLGAYRVLTLYKDQNPHFACSWCFICLALLSDTEAENDLFDTVMQLIWDFSRKMDDREIFAAQVGAYNFLKENGLPTFEDL</sequence>
<dbReference type="PANTHER" id="PTHR11102">
    <property type="entry name" value="SEL-1-LIKE PROTEIN"/>
    <property type="match status" value="1"/>
</dbReference>
<dbReference type="SUPFAM" id="SSF81901">
    <property type="entry name" value="HCP-like"/>
    <property type="match status" value="1"/>
</dbReference>
<dbReference type="KEGG" id="sng:SNE_A13440"/>
<keyword evidence="1" id="KW-0732">Signal</keyword>
<dbReference type="SMART" id="SM00671">
    <property type="entry name" value="SEL1"/>
    <property type="match status" value="2"/>
</dbReference>
<dbReference type="OrthoDB" id="5321503at2"/>
<dbReference type="eggNOG" id="COG0790">
    <property type="taxonomic scope" value="Bacteria"/>
</dbReference>
<dbReference type="Proteomes" id="UP000000496">
    <property type="component" value="Chromosome gsn.131"/>
</dbReference>
<dbReference type="InterPro" id="IPR006597">
    <property type="entry name" value="Sel1-like"/>
</dbReference>
<dbReference type="Gene3D" id="1.25.40.10">
    <property type="entry name" value="Tetratricopeptide repeat domain"/>
    <property type="match status" value="1"/>
</dbReference>
<gene>
    <name evidence="2" type="ordered locus">SNE_A13440</name>
</gene>
<evidence type="ECO:0000313" key="2">
    <source>
        <dbReference type="EMBL" id="CCB89221.1"/>
    </source>
</evidence>
<reference evidence="2 3" key="2">
    <citation type="journal article" date="2011" name="Mol. Biol. Evol.">
        <title>Unity in variety--the pan-genome of the Chlamydiae.</title>
        <authorList>
            <person name="Collingro A."/>
            <person name="Tischler P."/>
            <person name="Weinmaier T."/>
            <person name="Penz T."/>
            <person name="Heinz E."/>
            <person name="Brunham R.C."/>
            <person name="Read T.D."/>
            <person name="Bavoil P.M."/>
            <person name="Sachse K."/>
            <person name="Kahane S."/>
            <person name="Friedman M.G."/>
            <person name="Rattei T."/>
            <person name="Myers G.S."/>
            <person name="Horn M."/>
        </authorList>
    </citation>
    <scope>NUCLEOTIDE SEQUENCE [LARGE SCALE GENOMIC DNA]</scope>
    <source>
        <strain evidence="3">ATCC VR-1471 / Z</strain>
    </source>
</reference>
<dbReference type="RefSeq" id="WP_013943688.1">
    <property type="nucleotide sequence ID" value="NC_015713.1"/>
</dbReference>
<name>F8L8S8_SIMNZ</name>
<dbReference type="STRING" id="331113.SNE_A13440"/>
<dbReference type="HOGENOM" id="CLU_1271569_0_0_0"/>
<proteinExistence type="predicted"/>
<dbReference type="InterPro" id="IPR011990">
    <property type="entry name" value="TPR-like_helical_dom_sf"/>
</dbReference>
<dbReference type="EMBL" id="FR872582">
    <property type="protein sequence ID" value="CCB89221.1"/>
    <property type="molecule type" value="Genomic_DNA"/>
</dbReference>